<dbReference type="EMBL" id="FOMW01000001">
    <property type="protein sequence ID" value="SFD50197.1"/>
    <property type="molecule type" value="Genomic_DNA"/>
</dbReference>
<proteinExistence type="predicted"/>
<name>A0A1I1SUR0_9RHOB</name>
<dbReference type="InterPro" id="IPR046574">
    <property type="entry name" value="DUF6634"/>
</dbReference>
<dbReference type="Proteomes" id="UP000198977">
    <property type="component" value="Unassembled WGS sequence"/>
</dbReference>
<evidence type="ECO:0000313" key="1">
    <source>
        <dbReference type="EMBL" id="SFD50197.1"/>
    </source>
</evidence>
<keyword evidence="2" id="KW-1185">Reference proteome</keyword>
<dbReference type="RefSeq" id="WP_093921927.1">
    <property type="nucleotide sequence ID" value="NZ_FOMW01000001.1"/>
</dbReference>
<organism evidence="1 2">
    <name type="scientific">Sulfitobacter brevis</name>
    <dbReference type="NCBI Taxonomy" id="74348"/>
    <lineage>
        <taxon>Bacteria</taxon>
        <taxon>Pseudomonadati</taxon>
        <taxon>Pseudomonadota</taxon>
        <taxon>Alphaproteobacteria</taxon>
        <taxon>Rhodobacterales</taxon>
        <taxon>Roseobacteraceae</taxon>
        <taxon>Sulfitobacter</taxon>
    </lineage>
</organism>
<reference evidence="1 2" key="1">
    <citation type="submission" date="2016-10" db="EMBL/GenBank/DDBJ databases">
        <authorList>
            <person name="de Groot N.N."/>
        </authorList>
    </citation>
    <scope>NUCLEOTIDE SEQUENCE [LARGE SCALE GENOMIC DNA]</scope>
    <source>
        <strain evidence="1 2">DSM 11443</strain>
    </source>
</reference>
<gene>
    <name evidence="1" type="ORF">SAMN04488523_101168</name>
</gene>
<evidence type="ECO:0000313" key="2">
    <source>
        <dbReference type="Proteomes" id="UP000198977"/>
    </source>
</evidence>
<dbReference type="STRING" id="74348.SAMN04488523_101168"/>
<accession>A0A1I1SUR0</accession>
<dbReference type="Pfam" id="PF20339">
    <property type="entry name" value="DUF6634"/>
    <property type="match status" value="1"/>
</dbReference>
<sequence length="164" mass="18587">MGSLANARQHIYQLILALEEVLSGPPDVRQMEDSPFLNLWAPVRVHSDISLFGQVSGHPSLPERQVITSLILYIDLERRISRTMNRWYRLGEPRDYLREAADAFPNIDMTDAVLNIGNDTVGATVDQLHAAIADFPRSLLADCLLLQQFDLLPWLDRVVKAWPV</sequence>
<dbReference type="AlphaFoldDB" id="A0A1I1SUR0"/>
<protein>
    <submittedName>
        <fullName evidence="1">Uncharacterized protein</fullName>
    </submittedName>
</protein>